<reference evidence="1" key="1">
    <citation type="submission" date="2022-11" db="EMBL/GenBank/DDBJ databases">
        <authorList>
            <person name="Somphong A."/>
            <person name="Phongsopitanun W."/>
        </authorList>
    </citation>
    <scope>NUCLEOTIDE SEQUENCE</scope>
    <source>
        <strain evidence="1">Pm04-4</strain>
    </source>
</reference>
<evidence type="ECO:0000313" key="1">
    <source>
        <dbReference type="EMBL" id="MCY1139398.1"/>
    </source>
</evidence>
<sequence>MTQDATGPAFRPIHNDRVRFYLDHFKIIEEWAAIRGEANEELHNLFLNQVDTLAQEVLARGHKDIDVRADEETNPRKPRIVMSKHGWQNAAGQAPAAIVIEWHNPSINRHGEFTMYVGVRVGDRGVRDERVADRLSGLAPQLRRTLGQPWEAESESFPVWRWILQDGDTLDEGSLLAEARAAAWKCWDVCSGVIDEVV</sequence>
<gene>
    <name evidence="1" type="ORF">OWR29_15470</name>
</gene>
<evidence type="ECO:0000313" key="2">
    <source>
        <dbReference type="Proteomes" id="UP001151002"/>
    </source>
</evidence>
<dbReference type="Proteomes" id="UP001151002">
    <property type="component" value="Unassembled WGS sequence"/>
</dbReference>
<comment type="caution">
    <text evidence="1">The sequence shown here is derived from an EMBL/GenBank/DDBJ whole genome shotgun (WGS) entry which is preliminary data.</text>
</comment>
<organism evidence="1 2">
    <name type="scientific">Paractinoplanes pyxinae</name>
    <dbReference type="NCBI Taxonomy" id="2997416"/>
    <lineage>
        <taxon>Bacteria</taxon>
        <taxon>Bacillati</taxon>
        <taxon>Actinomycetota</taxon>
        <taxon>Actinomycetes</taxon>
        <taxon>Micromonosporales</taxon>
        <taxon>Micromonosporaceae</taxon>
        <taxon>Paractinoplanes</taxon>
    </lineage>
</organism>
<dbReference type="EMBL" id="JAPNTZ010000005">
    <property type="protein sequence ID" value="MCY1139398.1"/>
    <property type="molecule type" value="Genomic_DNA"/>
</dbReference>
<dbReference type="RefSeq" id="WP_267563516.1">
    <property type="nucleotide sequence ID" value="NZ_JAPNTZ010000005.1"/>
</dbReference>
<keyword evidence="2" id="KW-1185">Reference proteome</keyword>
<proteinExistence type="predicted"/>
<name>A0ABT4AYS8_9ACTN</name>
<protein>
    <submittedName>
        <fullName evidence="1">Uncharacterized protein</fullName>
    </submittedName>
</protein>
<accession>A0ABT4AYS8</accession>